<dbReference type="PANTHER" id="PTHR16305:SF28">
    <property type="entry name" value="GUANYLATE CYCLASE DOMAIN-CONTAINING PROTEIN"/>
    <property type="match status" value="1"/>
</dbReference>
<sequence length="1021" mass="110030">MIPAPAAGDEGPGSASGGQRRYVTVLFSDVSGSSEHAERLEAEDYSELLAQFRRFAREVIPRHGGSVARLQGDGLLAIFGHLEPREDDGRRATEAALELHDAVAQLRAGSGPTATTLQLHSGIHAGLVLVIEGDIERGRFDVVGEVPNTASRLCALAATGQILVSEETLGPQAHFFNASTLRRLVIRGRAEPLNVLRIDGRASVERRFDAASRRGVLPFVGRKAALAELLAAAERARRGESPLVVVSGEPGIGKTRLVEEFQRRLEPDAFHVLQGYCESYLGAEPLQPFMQWIRGALGRQAPLTDDEALSPAAQALLGGAGTRASPHPVLLVTAIIELIGMLARQHTLVLVLDDWQWADDASRQALETLLARQMPVLVIVATRPSKEADPGLADARTLLLQPFDAVDSADAIAAWLPSVEPFVTQEIVRQSGGSPLFIEELCHAAAQGDFHATARRASAAWINALVASRLSRLPEAQAEVLRAASVAGNVFPDWLLERMVGEDAAAPLLQALSATDFLVAAGQPGMLRFKHLLTRDAVYGTVHPARRRALHLRVGQVLEEVGNQDAFEWLEALSYHYDAAGVSDKAAQYAEAAGDKALAAMATDRARVHYLTALRSLDALPQLTRPLKVRWCALAQKLGQACVFDPLDVTEGSLMFERAARLARETGDQNAIARAEYWLGYVNYGRGRPRVSVQHCETALTHALVSEDLKLVAQVEATLGQALASAGRYDRALPLLTRAVESKRQQSRPGSGTAVGSAYTLARIAYTLGDLGRFDEAHATFAEAQRLLGDKEHSVGASVLELVCAVHLWQGRWEEARRAGIEGSEIALRCRSRYLVAMGRALAACGGWALQEDPASLQVLREATQWIEERGGAVSTSLNHGWLLVATVRLGLEQEARQHAVNLFRRARAEDRHGQAMGCRSLARLAAAHGDVPRALHYLALADRAAAVRDSPRERAVTQLVRAELAPMLGRAADAAPLASSAAEAFESMAMQFHLERARKVLRGEFTGSAGSPSPASPPTA</sequence>
<feature type="domain" description="Guanylate cyclase" evidence="4">
    <location>
        <begin position="24"/>
        <end position="154"/>
    </location>
</feature>
<dbReference type="SUPFAM" id="SSF55073">
    <property type="entry name" value="Nucleotide cyclase"/>
    <property type="match status" value="1"/>
</dbReference>
<reference evidence="5 6" key="1">
    <citation type="submission" date="2019-07" db="EMBL/GenBank/DDBJ databases">
        <title>Caenimonas sedimenti sp. nov., isolated from activated sludge.</title>
        <authorList>
            <person name="Xu J."/>
        </authorList>
    </citation>
    <scope>NUCLEOTIDE SEQUENCE [LARGE SCALE GENOMIC DNA]</scope>
    <source>
        <strain evidence="5 6">HX-9-20</strain>
    </source>
</reference>
<dbReference type="InterPro" id="IPR011990">
    <property type="entry name" value="TPR-like_helical_dom_sf"/>
</dbReference>
<dbReference type="OrthoDB" id="9758570at2"/>
<dbReference type="Proteomes" id="UP000318199">
    <property type="component" value="Unassembled WGS sequence"/>
</dbReference>
<dbReference type="GO" id="GO:0035556">
    <property type="term" value="P:intracellular signal transduction"/>
    <property type="evidence" value="ECO:0007669"/>
    <property type="project" value="InterPro"/>
</dbReference>
<dbReference type="PANTHER" id="PTHR16305">
    <property type="entry name" value="TESTICULAR SOLUBLE ADENYLYL CYCLASE"/>
    <property type="match status" value="1"/>
</dbReference>
<evidence type="ECO:0000313" key="6">
    <source>
        <dbReference type="Proteomes" id="UP000318199"/>
    </source>
</evidence>
<gene>
    <name evidence="5" type="ORF">FN976_08875</name>
</gene>
<dbReference type="RefSeq" id="WP_145892654.1">
    <property type="nucleotide sequence ID" value="NZ_VOBQ01000006.1"/>
</dbReference>
<dbReference type="SUPFAM" id="SSF48452">
    <property type="entry name" value="TPR-like"/>
    <property type="match status" value="1"/>
</dbReference>
<dbReference type="GO" id="GO:0005737">
    <property type="term" value="C:cytoplasm"/>
    <property type="evidence" value="ECO:0007669"/>
    <property type="project" value="TreeGrafter"/>
</dbReference>
<dbReference type="InterPro" id="IPR041664">
    <property type="entry name" value="AAA_16"/>
</dbReference>
<dbReference type="SUPFAM" id="SSF52540">
    <property type="entry name" value="P-loop containing nucleoside triphosphate hydrolases"/>
    <property type="match status" value="1"/>
</dbReference>
<dbReference type="PROSITE" id="PS50005">
    <property type="entry name" value="TPR"/>
    <property type="match status" value="1"/>
</dbReference>
<dbReference type="GO" id="GO:0004016">
    <property type="term" value="F:adenylate cyclase activity"/>
    <property type="evidence" value="ECO:0007669"/>
    <property type="project" value="TreeGrafter"/>
</dbReference>
<dbReference type="CDD" id="cd07302">
    <property type="entry name" value="CHD"/>
    <property type="match status" value="1"/>
</dbReference>
<dbReference type="PROSITE" id="PS50125">
    <property type="entry name" value="GUANYLATE_CYCLASE_2"/>
    <property type="match status" value="1"/>
</dbReference>
<dbReference type="Gene3D" id="3.30.70.1230">
    <property type="entry name" value="Nucleotide cyclase"/>
    <property type="match status" value="1"/>
</dbReference>
<keyword evidence="1" id="KW-0547">Nucleotide-binding</keyword>
<dbReference type="AlphaFoldDB" id="A0A562ZT94"/>
<keyword evidence="3" id="KW-0802">TPR repeat</keyword>
<dbReference type="InterPro" id="IPR027417">
    <property type="entry name" value="P-loop_NTPase"/>
</dbReference>
<dbReference type="InterPro" id="IPR019734">
    <property type="entry name" value="TPR_rpt"/>
</dbReference>
<dbReference type="Pfam" id="PF00211">
    <property type="entry name" value="Guanylate_cyc"/>
    <property type="match status" value="1"/>
</dbReference>
<dbReference type="EMBL" id="VOBQ01000006">
    <property type="protein sequence ID" value="TWO71713.1"/>
    <property type="molecule type" value="Genomic_DNA"/>
</dbReference>
<accession>A0A562ZT94</accession>
<keyword evidence="2" id="KW-0067">ATP-binding</keyword>
<dbReference type="GO" id="GO:0005524">
    <property type="term" value="F:ATP binding"/>
    <property type="evidence" value="ECO:0007669"/>
    <property type="project" value="UniProtKB-KW"/>
</dbReference>
<comment type="caution">
    <text evidence="5">The sequence shown here is derived from an EMBL/GenBank/DDBJ whole genome shotgun (WGS) entry which is preliminary data.</text>
</comment>
<evidence type="ECO:0000313" key="5">
    <source>
        <dbReference type="EMBL" id="TWO71713.1"/>
    </source>
</evidence>
<evidence type="ECO:0000256" key="3">
    <source>
        <dbReference type="PROSITE-ProRule" id="PRU00339"/>
    </source>
</evidence>
<feature type="repeat" description="TPR" evidence="3">
    <location>
        <begin position="713"/>
        <end position="746"/>
    </location>
</feature>
<name>A0A562ZT94_9BURK</name>
<dbReference type="InterPro" id="IPR001054">
    <property type="entry name" value="A/G_cyclase"/>
</dbReference>
<proteinExistence type="predicted"/>
<keyword evidence="6" id="KW-1185">Reference proteome</keyword>
<organism evidence="5 6">
    <name type="scientific">Caenimonas sedimenti</name>
    <dbReference type="NCBI Taxonomy" id="2596921"/>
    <lineage>
        <taxon>Bacteria</taxon>
        <taxon>Pseudomonadati</taxon>
        <taxon>Pseudomonadota</taxon>
        <taxon>Betaproteobacteria</taxon>
        <taxon>Burkholderiales</taxon>
        <taxon>Comamonadaceae</taxon>
        <taxon>Caenimonas</taxon>
    </lineage>
</organism>
<dbReference type="InterPro" id="IPR029787">
    <property type="entry name" value="Nucleotide_cyclase"/>
</dbReference>
<protein>
    <submittedName>
        <fullName evidence="5">AAA family ATPase</fullName>
    </submittedName>
</protein>
<dbReference type="Pfam" id="PF13191">
    <property type="entry name" value="AAA_16"/>
    <property type="match status" value="1"/>
</dbReference>
<evidence type="ECO:0000256" key="1">
    <source>
        <dbReference type="ARBA" id="ARBA00022741"/>
    </source>
</evidence>
<dbReference type="Gene3D" id="1.25.40.10">
    <property type="entry name" value="Tetratricopeptide repeat domain"/>
    <property type="match status" value="1"/>
</dbReference>
<dbReference type="Gene3D" id="3.40.50.300">
    <property type="entry name" value="P-loop containing nucleotide triphosphate hydrolases"/>
    <property type="match status" value="1"/>
</dbReference>
<evidence type="ECO:0000256" key="2">
    <source>
        <dbReference type="ARBA" id="ARBA00022840"/>
    </source>
</evidence>
<dbReference type="SMART" id="SM00044">
    <property type="entry name" value="CYCc"/>
    <property type="match status" value="1"/>
</dbReference>
<evidence type="ECO:0000259" key="4">
    <source>
        <dbReference type="PROSITE" id="PS50125"/>
    </source>
</evidence>
<dbReference type="GO" id="GO:0009190">
    <property type="term" value="P:cyclic nucleotide biosynthetic process"/>
    <property type="evidence" value="ECO:0007669"/>
    <property type="project" value="InterPro"/>
</dbReference>